<dbReference type="CDD" id="cd11062">
    <property type="entry name" value="CYP58-like"/>
    <property type="match status" value="1"/>
</dbReference>
<protein>
    <submittedName>
        <fullName evidence="7">Cytochrome P450</fullName>
    </submittedName>
</protein>
<evidence type="ECO:0000256" key="6">
    <source>
        <dbReference type="SAM" id="Phobius"/>
    </source>
</evidence>
<dbReference type="EMBL" id="JAUKTV010000010">
    <property type="protein sequence ID" value="KAK0726181.1"/>
    <property type="molecule type" value="Genomic_DNA"/>
</dbReference>
<feature type="binding site" description="axial binding residue" evidence="5">
    <location>
        <position position="462"/>
    </location>
    <ligand>
        <name>heme</name>
        <dbReference type="ChEBI" id="CHEBI:30413"/>
    </ligand>
    <ligandPart>
        <name>Fe</name>
        <dbReference type="ChEBI" id="CHEBI:18248"/>
    </ligandPart>
</feature>
<dbReference type="InterPro" id="IPR001128">
    <property type="entry name" value="Cyt_P450"/>
</dbReference>
<evidence type="ECO:0000313" key="7">
    <source>
        <dbReference type="EMBL" id="KAK0726181.1"/>
    </source>
</evidence>
<dbReference type="SUPFAM" id="SSF48264">
    <property type="entry name" value="Cytochrome P450"/>
    <property type="match status" value="1"/>
</dbReference>
<comment type="caution">
    <text evidence="7">The sequence shown here is derived from an EMBL/GenBank/DDBJ whole genome shotgun (WGS) entry which is preliminary data.</text>
</comment>
<dbReference type="GO" id="GO:0016705">
    <property type="term" value="F:oxidoreductase activity, acting on paired donors, with incorporation or reduction of molecular oxygen"/>
    <property type="evidence" value="ECO:0007669"/>
    <property type="project" value="InterPro"/>
</dbReference>
<dbReference type="AlphaFoldDB" id="A0AA40B209"/>
<reference evidence="7" key="1">
    <citation type="submission" date="2023-06" db="EMBL/GenBank/DDBJ databases">
        <title>Genome-scale phylogeny and comparative genomics of the fungal order Sordariales.</title>
        <authorList>
            <consortium name="Lawrence Berkeley National Laboratory"/>
            <person name="Hensen N."/>
            <person name="Bonometti L."/>
            <person name="Westerberg I."/>
            <person name="Brannstrom I.O."/>
            <person name="Guillou S."/>
            <person name="Cros-Aarteil S."/>
            <person name="Calhoun S."/>
            <person name="Haridas S."/>
            <person name="Kuo A."/>
            <person name="Mondo S."/>
            <person name="Pangilinan J."/>
            <person name="Riley R."/>
            <person name="Labutti K."/>
            <person name="Andreopoulos B."/>
            <person name="Lipzen A."/>
            <person name="Chen C."/>
            <person name="Yanf M."/>
            <person name="Daum C."/>
            <person name="Ng V."/>
            <person name="Clum A."/>
            <person name="Steindorff A."/>
            <person name="Ohm R."/>
            <person name="Martin F."/>
            <person name="Silar P."/>
            <person name="Natvig D."/>
            <person name="Lalanne C."/>
            <person name="Gautier V."/>
            <person name="Ament-Velasquez S.L."/>
            <person name="Kruys A."/>
            <person name="Hutchinson M.I."/>
            <person name="Powell A.J."/>
            <person name="Barry K."/>
            <person name="Miller A.N."/>
            <person name="Grigoriev I.V."/>
            <person name="Debuchy R."/>
            <person name="Gladieux P."/>
            <person name="Thoren M.H."/>
            <person name="Johannesson H."/>
        </authorList>
    </citation>
    <scope>NUCLEOTIDE SEQUENCE</scope>
    <source>
        <strain evidence="7">CBS 540.89</strain>
    </source>
</reference>
<comment type="cofactor">
    <cofactor evidence="5">
        <name>heme</name>
        <dbReference type="ChEBI" id="CHEBI:30413"/>
    </cofactor>
</comment>
<dbReference type="InterPro" id="IPR050121">
    <property type="entry name" value="Cytochrome_P450_monoxygenase"/>
</dbReference>
<proteinExistence type="inferred from homology"/>
<keyword evidence="4 5" id="KW-0408">Iron</keyword>
<dbReference type="Pfam" id="PF00067">
    <property type="entry name" value="p450"/>
    <property type="match status" value="1"/>
</dbReference>
<dbReference type="Proteomes" id="UP001172159">
    <property type="component" value="Unassembled WGS sequence"/>
</dbReference>
<organism evidence="7 8">
    <name type="scientific">Apiosordaria backusii</name>
    <dbReference type="NCBI Taxonomy" id="314023"/>
    <lineage>
        <taxon>Eukaryota</taxon>
        <taxon>Fungi</taxon>
        <taxon>Dikarya</taxon>
        <taxon>Ascomycota</taxon>
        <taxon>Pezizomycotina</taxon>
        <taxon>Sordariomycetes</taxon>
        <taxon>Sordariomycetidae</taxon>
        <taxon>Sordariales</taxon>
        <taxon>Lasiosphaeriaceae</taxon>
        <taxon>Apiosordaria</taxon>
    </lineage>
</organism>
<dbReference type="GO" id="GO:0020037">
    <property type="term" value="F:heme binding"/>
    <property type="evidence" value="ECO:0007669"/>
    <property type="project" value="InterPro"/>
</dbReference>
<evidence type="ECO:0000256" key="1">
    <source>
        <dbReference type="ARBA" id="ARBA00010617"/>
    </source>
</evidence>
<dbReference type="InterPro" id="IPR002401">
    <property type="entry name" value="Cyt_P450_E_grp-I"/>
</dbReference>
<keyword evidence="6" id="KW-0812">Transmembrane</keyword>
<evidence type="ECO:0000256" key="3">
    <source>
        <dbReference type="ARBA" id="ARBA00022723"/>
    </source>
</evidence>
<dbReference type="GO" id="GO:0005506">
    <property type="term" value="F:iron ion binding"/>
    <property type="evidence" value="ECO:0007669"/>
    <property type="project" value="InterPro"/>
</dbReference>
<dbReference type="PANTHER" id="PTHR24305:SF166">
    <property type="entry name" value="CYTOCHROME P450 12A4, MITOCHONDRIAL-RELATED"/>
    <property type="match status" value="1"/>
</dbReference>
<dbReference type="PANTHER" id="PTHR24305">
    <property type="entry name" value="CYTOCHROME P450"/>
    <property type="match status" value="1"/>
</dbReference>
<accession>A0AA40B209</accession>
<keyword evidence="6" id="KW-0472">Membrane</keyword>
<name>A0AA40B209_9PEZI</name>
<evidence type="ECO:0000256" key="5">
    <source>
        <dbReference type="PIRSR" id="PIRSR602401-1"/>
    </source>
</evidence>
<keyword evidence="2 5" id="KW-0349">Heme</keyword>
<comment type="similarity">
    <text evidence="1">Belongs to the cytochrome P450 family.</text>
</comment>
<keyword evidence="8" id="KW-1185">Reference proteome</keyword>
<keyword evidence="3 5" id="KW-0479">Metal-binding</keyword>
<evidence type="ECO:0000256" key="2">
    <source>
        <dbReference type="ARBA" id="ARBA00022617"/>
    </source>
</evidence>
<dbReference type="Gene3D" id="1.10.630.10">
    <property type="entry name" value="Cytochrome P450"/>
    <property type="match status" value="1"/>
</dbReference>
<sequence length="520" mass="58097">MNVTSVGVGLGAYTFTAPSSFHSLTPHSLVVLLATAFIIYRILLVIYRLYFHPLSSFPGPKLAAATSLYETWYALFSRTQLSWPECERLVLHPKYGPIVRIRPNALHISDPDAFREVHKVGSKFTKAEYFYVPFRISQTLFGSTDPDFHRKRRSLVGPMFAKGDIVRIYEGLVSTKRDTMVQNISSFLRRGSSVVNLKNALAGFVTDVASEAICGTSYRYVSLPDKNSVDMLAQSWTIVKYFPPIVPILELVPQSIMARLVPAATGQAAMKNTTANEVLRLLKHREKQPKRLETEEPSIMARLLDSLDHDTVVAEGFTILGAALHTTLWSLTRIFYFLGSNPVIQDKLFSELETAFPDQNSDITNSALESLNYFVAFMKESSRLAHAIPGALPRDTPAEGAVLCGHSIPGGTVVETDNYHVHLSEKVFPNPEKFEPERWLAGGSSKGMEKYLVPFGMGNMMCVGYTLANLNMNHALAGLVRKFKVDLTEPLRKEGYSFVMNWTSVYRGPPLEFVVREREG</sequence>
<dbReference type="InterPro" id="IPR036396">
    <property type="entry name" value="Cyt_P450_sf"/>
</dbReference>
<keyword evidence="6" id="KW-1133">Transmembrane helix</keyword>
<dbReference type="PRINTS" id="PR00463">
    <property type="entry name" value="EP450I"/>
</dbReference>
<dbReference type="GO" id="GO:0004497">
    <property type="term" value="F:monooxygenase activity"/>
    <property type="evidence" value="ECO:0007669"/>
    <property type="project" value="InterPro"/>
</dbReference>
<feature type="transmembrane region" description="Helical" evidence="6">
    <location>
        <begin position="29"/>
        <end position="51"/>
    </location>
</feature>
<evidence type="ECO:0000256" key="4">
    <source>
        <dbReference type="ARBA" id="ARBA00023004"/>
    </source>
</evidence>
<evidence type="ECO:0000313" key="8">
    <source>
        <dbReference type="Proteomes" id="UP001172159"/>
    </source>
</evidence>
<gene>
    <name evidence="7" type="ORF">B0T21DRAFT_336371</name>
</gene>